<dbReference type="RefSeq" id="WP_338211178.1">
    <property type="nucleotide sequence ID" value="NZ_JAYMFF010000020.1"/>
</dbReference>
<dbReference type="EMBL" id="JAYMFF010000020">
    <property type="protein sequence ID" value="MEC4176708.1"/>
    <property type="molecule type" value="Genomic_DNA"/>
</dbReference>
<name>A0ABU6IJR3_9ACTN</name>
<dbReference type="Proteomes" id="UP001349994">
    <property type="component" value="Unassembled WGS sequence"/>
</dbReference>
<sequence>MTLPHFDPVIKDIKIYRADGTLIGPNDYVAPNTPVRIEAVLQNTNASAGSEEFPLHLKLLGATHSKYPTVGLTTSDAVNSSAGRAVTLTGRTENKVTFNATITGPAGTAASIGLQLVDDSFGGTYEAGAKLLNEHPLVPGDGAGPGTPGSDWHYTRLPAANENGWNRSPVTVTFYPGDFDRMELTPSEGAGATLTAADPAWTRSEDTAGLSLSAQARKDSTGVLSTQRAGTVKLDQTAPRLSLDPALGALTADDSADVASGVWRLHRTGSSGAVAADARASAFHVFPLTDGDGKAVQTLKEKAPNGWYVAEDAAGNLSAPLKVSSTEPPSVERPDPGDPDGPEPAGPPYDPGTDPVPPPTFTEDDGGLRHALIEESVSEMIDPASPPFGGLLEKAEASAMMDYRYAATSA</sequence>
<feature type="region of interest" description="Disordered" evidence="1">
    <location>
        <begin position="318"/>
        <end position="368"/>
    </location>
</feature>
<reference evidence="2 3" key="1">
    <citation type="submission" date="2024-01" db="EMBL/GenBank/DDBJ databases">
        <title>novel species in genus Adlercreutzia.</title>
        <authorList>
            <person name="Liu X."/>
        </authorList>
    </citation>
    <scope>NUCLEOTIDE SEQUENCE [LARGE SCALE GENOMIC DNA]</scope>
    <source>
        <strain evidence="2 3">R7</strain>
    </source>
</reference>
<evidence type="ECO:0000313" key="2">
    <source>
        <dbReference type="EMBL" id="MEC4176708.1"/>
    </source>
</evidence>
<protein>
    <submittedName>
        <fullName evidence="2">Uncharacterized protein</fullName>
    </submittedName>
</protein>
<organism evidence="2 3">
    <name type="scientific">Adlercreutzia wanghongyangiae</name>
    <dbReference type="NCBI Taxonomy" id="3111451"/>
    <lineage>
        <taxon>Bacteria</taxon>
        <taxon>Bacillati</taxon>
        <taxon>Actinomycetota</taxon>
        <taxon>Coriobacteriia</taxon>
        <taxon>Eggerthellales</taxon>
        <taxon>Eggerthellaceae</taxon>
        <taxon>Adlercreutzia</taxon>
    </lineage>
</organism>
<proteinExistence type="predicted"/>
<feature type="compositionally biased region" description="Pro residues" evidence="1">
    <location>
        <begin position="342"/>
        <end position="360"/>
    </location>
</feature>
<keyword evidence="3" id="KW-1185">Reference proteome</keyword>
<gene>
    <name evidence="2" type="ORF">VIN30_09645</name>
</gene>
<comment type="caution">
    <text evidence="2">The sequence shown here is derived from an EMBL/GenBank/DDBJ whole genome shotgun (WGS) entry which is preliminary data.</text>
</comment>
<accession>A0ABU6IJR3</accession>
<feature type="non-terminal residue" evidence="2">
    <location>
        <position position="410"/>
    </location>
</feature>
<evidence type="ECO:0000256" key="1">
    <source>
        <dbReference type="SAM" id="MobiDB-lite"/>
    </source>
</evidence>
<evidence type="ECO:0000313" key="3">
    <source>
        <dbReference type="Proteomes" id="UP001349994"/>
    </source>
</evidence>